<reference evidence="2" key="1">
    <citation type="journal article" date="2020" name="Stud. Mycol.">
        <title>101 Dothideomycetes genomes: a test case for predicting lifestyles and emergence of pathogens.</title>
        <authorList>
            <person name="Haridas S."/>
            <person name="Albert R."/>
            <person name="Binder M."/>
            <person name="Bloem J."/>
            <person name="Labutti K."/>
            <person name="Salamov A."/>
            <person name="Andreopoulos B."/>
            <person name="Baker S."/>
            <person name="Barry K."/>
            <person name="Bills G."/>
            <person name="Bluhm B."/>
            <person name="Cannon C."/>
            <person name="Castanera R."/>
            <person name="Culley D."/>
            <person name="Daum C."/>
            <person name="Ezra D."/>
            <person name="Gonzalez J."/>
            <person name="Henrissat B."/>
            <person name="Kuo A."/>
            <person name="Liang C."/>
            <person name="Lipzen A."/>
            <person name="Lutzoni F."/>
            <person name="Magnuson J."/>
            <person name="Mondo S."/>
            <person name="Nolan M."/>
            <person name="Ohm R."/>
            <person name="Pangilinan J."/>
            <person name="Park H.-J."/>
            <person name="Ramirez L."/>
            <person name="Alfaro M."/>
            <person name="Sun H."/>
            <person name="Tritt A."/>
            <person name="Yoshinaga Y."/>
            <person name="Zwiers L.-H."/>
            <person name="Turgeon B."/>
            <person name="Goodwin S."/>
            <person name="Spatafora J."/>
            <person name="Crous P."/>
            <person name="Grigoriev I."/>
        </authorList>
    </citation>
    <scope>NUCLEOTIDE SEQUENCE</scope>
    <source>
        <strain evidence="2">CBS 113818</strain>
    </source>
</reference>
<protein>
    <recommendedName>
        <fullName evidence="1">Gfd2/YDR514C-like C-terminal domain-containing protein</fullName>
    </recommendedName>
</protein>
<sequence length="364" mass="40480">MAQIPLIPKDQTSNALLTSVLANQTGAEVVRHFAGFPLVGMPPALNQAAIVCLDIEWWYKEPKPTTELGIAELLAKGQAPSVHAENILTGVQVAHARISSHAHLRNNFPGAGDPENFQFGVSKFVSEEEAKQVIINTFVRPSMSDGTLQPIILIGHAVENEFEHIQRAFGVDLHSYGTVVKVVDTQLMAKEIGIRGPKGPNISLHDLLAYFNIRIDNLHTAGNDAAGTLIAAVLVALRNGLYPLTNRHLPATVQGRNMQDVIKRVMAIGKSLPPPTWGVERFCSRCDRDNHFRVKCFAPVSCTICRDSGVIQLFKNRKTHQTNKCLFQYLELPPKDYILRNQDNQDYPGQPDQGTNYYEHTWMY</sequence>
<name>A0A6A6ZXL9_9PLEO</name>
<dbReference type="GO" id="GO:0003676">
    <property type="term" value="F:nucleic acid binding"/>
    <property type="evidence" value="ECO:0007669"/>
    <property type="project" value="InterPro"/>
</dbReference>
<dbReference type="InterPro" id="IPR040151">
    <property type="entry name" value="Gfd2/YDR514C-like"/>
</dbReference>
<dbReference type="Pfam" id="PF21762">
    <property type="entry name" value="DEDDh_C"/>
    <property type="match status" value="1"/>
</dbReference>
<dbReference type="InterPro" id="IPR012337">
    <property type="entry name" value="RNaseH-like_sf"/>
</dbReference>
<evidence type="ECO:0000313" key="3">
    <source>
        <dbReference type="Proteomes" id="UP000799424"/>
    </source>
</evidence>
<dbReference type="OrthoDB" id="5953249at2759"/>
<dbReference type="InterPro" id="IPR048519">
    <property type="entry name" value="Gfd2/YDR514C-like_C"/>
</dbReference>
<dbReference type="InterPro" id="IPR036397">
    <property type="entry name" value="RNaseH_sf"/>
</dbReference>
<evidence type="ECO:0000259" key="1">
    <source>
        <dbReference type="Pfam" id="PF21762"/>
    </source>
</evidence>
<dbReference type="GO" id="GO:0005634">
    <property type="term" value="C:nucleus"/>
    <property type="evidence" value="ECO:0007669"/>
    <property type="project" value="TreeGrafter"/>
</dbReference>
<keyword evidence="3" id="KW-1185">Reference proteome</keyword>
<dbReference type="Proteomes" id="UP000799424">
    <property type="component" value="Unassembled WGS sequence"/>
</dbReference>
<dbReference type="SUPFAM" id="SSF53098">
    <property type="entry name" value="Ribonuclease H-like"/>
    <property type="match status" value="1"/>
</dbReference>
<accession>A0A6A6ZXL9</accession>
<gene>
    <name evidence="2" type="ORF">CC86DRAFT_407651</name>
</gene>
<dbReference type="PANTHER" id="PTHR28083:SF1">
    <property type="entry name" value="GOOD FOR FULL DBP5 ACTIVITY PROTEIN 2"/>
    <property type="match status" value="1"/>
</dbReference>
<proteinExistence type="predicted"/>
<dbReference type="Gene3D" id="3.30.420.10">
    <property type="entry name" value="Ribonuclease H-like superfamily/Ribonuclease H"/>
    <property type="match status" value="1"/>
</dbReference>
<feature type="domain" description="Gfd2/YDR514C-like C-terminal" evidence="1">
    <location>
        <begin position="50"/>
        <end position="233"/>
    </location>
</feature>
<organism evidence="2 3">
    <name type="scientific">Ophiobolus disseminans</name>
    <dbReference type="NCBI Taxonomy" id="1469910"/>
    <lineage>
        <taxon>Eukaryota</taxon>
        <taxon>Fungi</taxon>
        <taxon>Dikarya</taxon>
        <taxon>Ascomycota</taxon>
        <taxon>Pezizomycotina</taxon>
        <taxon>Dothideomycetes</taxon>
        <taxon>Pleosporomycetidae</taxon>
        <taxon>Pleosporales</taxon>
        <taxon>Pleosporineae</taxon>
        <taxon>Phaeosphaeriaceae</taxon>
        <taxon>Ophiobolus</taxon>
    </lineage>
</organism>
<dbReference type="AlphaFoldDB" id="A0A6A6ZXL9"/>
<evidence type="ECO:0000313" key="2">
    <source>
        <dbReference type="EMBL" id="KAF2825438.1"/>
    </source>
</evidence>
<dbReference type="EMBL" id="MU006228">
    <property type="protein sequence ID" value="KAF2825438.1"/>
    <property type="molecule type" value="Genomic_DNA"/>
</dbReference>
<dbReference type="PANTHER" id="PTHR28083">
    <property type="entry name" value="GOOD FOR FULL DBP5 ACTIVITY PROTEIN 2"/>
    <property type="match status" value="1"/>
</dbReference>